<comment type="caution">
    <text evidence="2">The sequence shown here is derived from an EMBL/GenBank/DDBJ whole genome shotgun (WGS) entry which is preliminary data.</text>
</comment>
<feature type="compositionally biased region" description="Low complexity" evidence="1">
    <location>
        <begin position="119"/>
        <end position="132"/>
    </location>
</feature>
<organism evidence="2 3">
    <name type="scientific">Crenichthys baileyi</name>
    <name type="common">White River springfish</name>
    <dbReference type="NCBI Taxonomy" id="28760"/>
    <lineage>
        <taxon>Eukaryota</taxon>
        <taxon>Metazoa</taxon>
        <taxon>Chordata</taxon>
        <taxon>Craniata</taxon>
        <taxon>Vertebrata</taxon>
        <taxon>Euteleostomi</taxon>
        <taxon>Actinopterygii</taxon>
        <taxon>Neopterygii</taxon>
        <taxon>Teleostei</taxon>
        <taxon>Neoteleostei</taxon>
        <taxon>Acanthomorphata</taxon>
        <taxon>Ovalentaria</taxon>
        <taxon>Atherinomorphae</taxon>
        <taxon>Cyprinodontiformes</taxon>
        <taxon>Goodeidae</taxon>
        <taxon>Crenichthys</taxon>
    </lineage>
</organism>
<reference evidence="2 3" key="1">
    <citation type="submission" date="2021-06" db="EMBL/GenBank/DDBJ databases">
        <authorList>
            <person name="Palmer J.M."/>
        </authorList>
    </citation>
    <scope>NUCLEOTIDE SEQUENCE [LARGE SCALE GENOMIC DNA]</scope>
    <source>
        <strain evidence="2 3">MEX-2019</strain>
        <tissue evidence="2">Muscle</tissue>
    </source>
</reference>
<feature type="region of interest" description="Disordered" evidence="1">
    <location>
        <begin position="119"/>
        <end position="151"/>
    </location>
</feature>
<gene>
    <name evidence="2" type="ORF">CRENBAI_020758</name>
</gene>
<evidence type="ECO:0000256" key="1">
    <source>
        <dbReference type="SAM" id="MobiDB-lite"/>
    </source>
</evidence>
<evidence type="ECO:0000313" key="3">
    <source>
        <dbReference type="Proteomes" id="UP001311232"/>
    </source>
</evidence>
<protein>
    <submittedName>
        <fullName evidence="2">Uncharacterized protein</fullName>
    </submittedName>
</protein>
<accession>A0AAV9R7D7</accession>
<feature type="compositionally biased region" description="Low complexity" evidence="1">
    <location>
        <begin position="494"/>
        <end position="531"/>
    </location>
</feature>
<sequence length="696" mass="73765">MIPPTTEPADKQKADALDHWVQRQKVEAMRNLPKDLEVLPSPLLLEQMERVAVQRRFPPAPLAAHSGPAVKSSPPSRRKKRRRGAPYCVSAGEESLTAAAIMPGVGTPLLAGGRAAASKPASLPATAPSPRLAAPPPTPSSLAPARCSEATPDELEEQLRFSACQIKTFRRTSLMYSSPELMERIRQMEGDYETAVRQLYCRPPSPTPSHKSQLSPPHVSRVLLLQSSPRQDSRELLLLQSSPRQDSRELLLLQSSPRQDSRELLLLQSSPRQDSRELLLLQSSPRQDSRELLLLQSKQFTPGLQGAAAAAEQSTPGLQGAAAAAEQFTPGLQSAVELSEGSESGLPPLPGPEHLLSFLWGVLMELKPDTPKPDTPQPDTKSASAPGLVTEGPADASAHATEGPADTSAPSQQGVAESLVLVMVPDSSDEGFEDEPTPDPVYIVEVFKEQLVLILAPEPIDEGFEEEAPPDPGAGGFKERFVLVLASEPRDEGSPGSASASEGSPGSASASEGSPGSASASEGSPGSASEGLPGIPGRPPELCACSGRPPGRPPGLCACSGRPPGRPPGLCACSGRPPGHPPGLCACFWPSCHDPPPPARFGLFFFGLLWASGKEDFCVEVLGDLALESRKNLIYFFSETKLQRKGRRCVRLSNGSVHVLSFGGYDCELISSSLAESPPFVWLSEALLANLLGALM</sequence>
<name>A0AAV9R7D7_9TELE</name>
<dbReference type="Proteomes" id="UP001311232">
    <property type="component" value="Unassembled WGS sequence"/>
</dbReference>
<keyword evidence="3" id="KW-1185">Reference proteome</keyword>
<dbReference type="EMBL" id="JAHHUM010002360">
    <property type="protein sequence ID" value="KAK5604247.1"/>
    <property type="molecule type" value="Genomic_DNA"/>
</dbReference>
<feature type="region of interest" description="Disordered" evidence="1">
    <location>
        <begin position="56"/>
        <end position="85"/>
    </location>
</feature>
<feature type="region of interest" description="Disordered" evidence="1">
    <location>
        <begin position="488"/>
        <end position="533"/>
    </location>
</feature>
<dbReference type="AlphaFoldDB" id="A0AAV9R7D7"/>
<feature type="region of interest" description="Disordered" evidence="1">
    <location>
        <begin position="367"/>
        <end position="412"/>
    </location>
</feature>
<evidence type="ECO:0000313" key="2">
    <source>
        <dbReference type="EMBL" id="KAK5604247.1"/>
    </source>
</evidence>
<proteinExistence type="predicted"/>